<sequence length="157" mass="18274">MFSSMTSTEIDLQAIKEDIPPNSSSEVDLRELSSEIYHSAIEKAVPSEPPSEMDLEANEDYVYSREQMLALRHSLRSFWKFRLPDDLLTMECYLNGALTAVMKNPKTSECREIMHEILYNSKIHVHIQHNAAPYIRALIDAYKELRRREIVRELFLA</sequence>
<keyword evidence="2" id="KW-1185">Reference proteome</keyword>
<proteinExistence type="predicted"/>
<comment type="caution">
    <text evidence="1">The sequence shown here is derived from an EMBL/GenBank/DDBJ whole genome shotgun (WGS) entry which is preliminary data.</text>
</comment>
<dbReference type="EMBL" id="JAHQIW010006716">
    <property type="protein sequence ID" value="KAJ1370022.1"/>
    <property type="molecule type" value="Genomic_DNA"/>
</dbReference>
<accession>A0AAD5R5U7</accession>
<dbReference type="AlphaFoldDB" id="A0AAD5R5U7"/>
<dbReference type="Proteomes" id="UP001196413">
    <property type="component" value="Unassembled WGS sequence"/>
</dbReference>
<reference evidence="1" key="1">
    <citation type="submission" date="2021-06" db="EMBL/GenBank/DDBJ databases">
        <title>Parelaphostrongylus tenuis whole genome reference sequence.</title>
        <authorList>
            <person name="Garwood T.J."/>
            <person name="Larsen P.A."/>
            <person name="Fountain-Jones N.M."/>
            <person name="Garbe J.R."/>
            <person name="Macchietto M.G."/>
            <person name="Kania S.A."/>
            <person name="Gerhold R.W."/>
            <person name="Richards J.E."/>
            <person name="Wolf T.M."/>
        </authorList>
    </citation>
    <scope>NUCLEOTIDE SEQUENCE</scope>
    <source>
        <strain evidence="1">MNPRO001-30</strain>
        <tissue evidence="1">Meninges</tissue>
    </source>
</reference>
<gene>
    <name evidence="1" type="ORF">KIN20_031655</name>
</gene>
<evidence type="ECO:0000313" key="2">
    <source>
        <dbReference type="Proteomes" id="UP001196413"/>
    </source>
</evidence>
<protein>
    <submittedName>
        <fullName evidence="1">Uncharacterized protein</fullName>
    </submittedName>
</protein>
<organism evidence="1 2">
    <name type="scientific">Parelaphostrongylus tenuis</name>
    <name type="common">Meningeal worm</name>
    <dbReference type="NCBI Taxonomy" id="148309"/>
    <lineage>
        <taxon>Eukaryota</taxon>
        <taxon>Metazoa</taxon>
        <taxon>Ecdysozoa</taxon>
        <taxon>Nematoda</taxon>
        <taxon>Chromadorea</taxon>
        <taxon>Rhabditida</taxon>
        <taxon>Rhabditina</taxon>
        <taxon>Rhabditomorpha</taxon>
        <taxon>Strongyloidea</taxon>
        <taxon>Metastrongylidae</taxon>
        <taxon>Parelaphostrongylus</taxon>
    </lineage>
</organism>
<evidence type="ECO:0000313" key="1">
    <source>
        <dbReference type="EMBL" id="KAJ1370022.1"/>
    </source>
</evidence>
<name>A0AAD5R5U7_PARTN</name>